<reference evidence="1 2" key="1">
    <citation type="submission" date="2014-04" db="EMBL/GenBank/DDBJ databases">
        <authorList>
            <consortium name="DOE Joint Genome Institute"/>
            <person name="Kuo A."/>
            <person name="Tarkka M."/>
            <person name="Buscot F."/>
            <person name="Kohler A."/>
            <person name="Nagy L.G."/>
            <person name="Floudas D."/>
            <person name="Copeland A."/>
            <person name="Barry K.W."/>
            <person name="Cichocki N."/>
            <person name="Veneault-Fourrey C."/>
            <person name="LaButti K."/>
            <person name="Lindquist E.A."/>
            <person name="Lipzen A."/>
            <person name="Lundell T."/>
            <person name="Morin E."/>
            <person name="Murat C."/>
            <person name="Sun H."/>
            <person name="Tunlid A."/>
            <person name="Henrissat B."/>
            <person name="Grigoriev I.V."/>
            <person name="Hibbett D.S."/>
            <person name="Martin F."/>
            <person name="Nordberg H.P."/>
            <person name="Cantor M.N."/>
            <person name="Hua S.X."/>
        </authorList>
    </citation>
    <scope>NUCLEOTIDE SEQUENCE [LARGE SCALE GENOMIC DNA]</scope>
    <source>
        <strain evidence="1 2">F 1598</strain>
    </source>
</reference>
<name>A0A0C3FQH1_PILCF</name>
<accession>A0A0C3FQH1</accession>
<gene>
    <name evidence="1" type="ORF">PILCRDRAFT_816305</name>
</gene>
<organism evidence="1 2">
    <name type="scientific">Piloderma croceum (strain F 1598)</name>
    <dbReference type="NCBI Taxonomy" id="765440"/>
    <lineage>
        <taxon>Eukaryota</taxon>
        <taxon>Fungi</taxon>
        <taxon>Dikarya</taxon>
        <taxon>Basidiomycota</taxon>
        <taxon>Agaricomycotina</taxon>
        <taxon>Agaricomycetes</taxon>
        <taxon>Agaricomycetidae</taxon>
        <taxon>Atheliales</taxon>
        <taxon>Atheliaceae</taxon>
        <taxon>Piloderma</taxon>
    </lineage>
</organism>
<reference evidence="2" key="2">
    <citation type="submission" date="2015-01" db="EMBL/GenBank/DDBJ databases">
        <title>Evolutionary Origins and Diversification of the Mycorrhizal Mutualists.</title>
        <authorList>
            <consortium name="DOE Joint Genome Institute"/>
            <consortium name="Mycorrhizal Genomics Consortium"/>
            <person name="Kohler A."/>
            <person name="Kuo A."/>
            <person name="Nagy L.G."/>
            <person name="Floudas D."/>
            <person name="Copeland A."/>
            <person name="Barry K.W."/>
            <person name="Cichocki N."/>
            <person name="Veneault-Fourrey C."/>
            <person name="LaButti K."/>
            <person name="Lindquist E.A."/>
            <person name="Lipzen A."/>
            <person name="Lundell T."/>
            <person name="Morin E."/>
            <person name="Murat C."/>
            <person name="Riley R."/>
            <person name="Ohm R."/>
            <person name="Sun H."/>
            <person name="Tunlid A."/>
            <person name="Henrissat B."/>
            <person name="Grigoriev I.V."/>
            <person name="Hibbett D.S."/>
            <person name="Martin F."/>
        </authorList>
    </citation>
    <scope>NUCLEOTIDE SEQUENCE [LARGE SCALE GENOMIC DNA]</scope>
    <source>
        <strain evidence="2">F 1598</strain>
    </source>
</reference>
<evidence type="ECO:0000313" key="1">
    <source>
        <dbReference type="EMBL" id="KIM86375.1"/>
    </source>
</evidence>
<proteinExistence type="predicted"/>
<dbReference type="EMBL" id="KN832982">
    <property type="protein sequence ID" value="KIM86375.1"/>
    <property type="molecule type" value="Genomic_DNA"/>
</dbReference>
<dbReference type="InParanoid" id="A0A0C3FQH1"/>
<keyword evidence="2" id="KW-1185">Reference proteome</keyword>
<sequence length="82" mass="8458">MEPAKWVPPTYGQTAHRAFRPILMLNWSIAASSTNSQTEVIMANEGGAGLGCVAGGGVRAGAGCGWYDQAAGVPMRACSCLE</sequence>
<protein>
    <submittedName>
        <fullName evidence="1">Uncharacterized protein</fullName>
    </submittedName>
</protein>
<dbReference type="Proteomes" id="UP000054166">
    <property type="component" value="Unassembled WGS sequence"/>
</dbReference>
<evidence type="ECO:0000313" key="2">
    <source>
        <dbReference type="Proteomes" id="UP000054166"/>
    </source>
</evidence>
<dbReference type="HOGENOM" id="CLU_2559074_0_0_1"/>
<dbReference type="AlphaFoldDB" id="A0A0C3FQH1"/>